<dbReference type="EMBL" id="CASHTH010002713">
    <property type="protein sequence ID" value="CAI8034151.1"/>
    <property type="molecule type" value="Genomic_DNA"/>
</dbReference>
<dbReference type="GO" id="GO:1990883">
    <property type="term" value="F:18S rRNA cytidine N-acetyltransferase activity"/>
    <property type="evidence" value="ECO:0007669"/>
    <property type="project" value="TreeGrafter"/>
</dbReference>
<dbReference type="Pfam" id="PF13718">
    <property type="entry name" value="GNAT_acetyltr_2"/>
    <property type="match status" value="1"/>
</dbReference>
<dbReference type="GO" id="GO:0000049">
    <property type="term" value="F:tRNA binding"/>
    <property type="evidence" value="ECO:0007669"/>
    <property type="project" value="TreeGrafter"/>
</dbReference>
<dbReference type="PANTHER" id="PTHR10925">
    <property type="entry name" value="N-ACETYLTRANSFERASE 10"/>
    <property type="match status" value="1"/>
</dbReference>
<gene>
    <name evidence="3" type="ORF">GBAR_LOCUS19263</name>
</gene>
<keyword evidence="4" id="KW-1185">Reference proteome</keyword>
<dbReference type="Proteomes" id="UP001174909">
    <property type="component" value="Unassembled WGS sequence"/>
</dbReference>
<evidence type="ECO:0000259" key="1">
    <source>
        <dbReference type="Pfam" id="PF13718"/>
    </source>
</evidence>
<dbReference type="AlphaFoldDB" id="A0AA35WZA2"/>
<dbReference type="InterPro" id="IPR032672">
    <property type="entry name" value="TmcA/NAT10/Kre33"/>
</dbReference>
<evidence type="ECO:0000313" key="4">
    <source>
        <dbReference type="Proteomes" id="UP001174909"/>
    </source>
</evidence>
<reference evidence="3" key="1">
    <citation type="submission" date="2023-03" db="EMBL/GenBank/DDBJ databases">
        <authorList>
            <person name="Steffen K."/>
            <person name="Cardenas P."/>
        </authorList>
    </citation>
    <scope>NUCLEOTIDE SEQUENCE</scope>
</reference>
<dbReference type="GO" id="GO:0030686">
    <property type="term" value="C:90S preribosome"/>
    <property type="evidence" value="ECO:0007669"/>
    <property type="project" value="TreeGrafter"/>
</dbReference>
<dbReference type="InterPro" id="IPR027992">
    <property type="entry name" value="tRNA_bind_dom"/>
</dbReference>
<sequence>MGYGSRALSLLHDYFSGKLAPLAEAPAVESATASTTTEVEVSLLKETIAPRTNLPPLLCRLEDRPPETLDYIGVSYGLTLQLYRFWSRLGYVPVYLRQTPNDLTGEHSCIMLRPFTAEHMWLTEYNTDFRKRFLALLSYQFRKFPPALALTLSRSPSSGKGELSLEKMETLFSPHDLKRLELYSRNMADHHLITDLLPALAQIQFSESVLHLSAAQSAILLGLGLQHKTVDDLQKELDLPASQVLGLFNRVIRKFVQVFNSLSEAAVEETLPPAAADRGDMKPVAVGLGRELVGSVVRVARPSLCVSDRERLQMSLRRNRTEESRVAGDGPLLLCSGWSRGGVGGVFGQWGAWHCQCEEPQTEKRP</sequence>
<organism evidence="3 4">
    <name type="scientific">Geodia barretti</name>
    <name type="common">Barrett's horny sponge</name>
    <dbReference type="NCBI Taxonomy" id="519541"/>
    <lineage>
        <taxon>Eukaryota</taxon>
        <taxon>Metazoa</taxon>
        <taxon>Porifera</taxon>
        <taxon>Demospongiae</taxon>
        <taxon>Heteroscleromorpha</taxon>
        <taxon>Tetractinellida</taxon>
        <taxon>Astrophorina</taxon>
        <taxon>Geodiidae</taxon>
        <taxon>Geodia</taxon>
    </lineage>
</organism>
<evidence type="ECO:0000259" key="2">
    <source>
        <dbReference type="Pfam" id="PF13725"/>
    </source>
</evidence>
<dbReference type="GO" id="GO:0005730">
    <property type="term" value="C:nucleolus"/>
    <property type="evidence" value="ECO:0007669"/>
    <property type="project" value="TreeGrafter"/>
</dbReference>
<feature type="domain" description="Possible tRNA binding" evidence="2">
    <location>
        <begin position="121"/>
        <end position="277"/>
    </location>
</feature>
<evidence type="ECO:0000313" key="3">
    <source>
        <dbReference type="EMBL" id="CAI8034151.1"/>
    </source>
</evidence>
<feature type="domain" description="N-acetyltransferase" evidence="1">
    <location>
        <begin position="1"/>
        <end position="115"/>
    </location>
</feature>
<protein>
    <submittedName>
        <fullName evidence="3">RNA cytidine acetyltransferase</fullName>
    </submittedName>
</protein>
<dbReference type="InterPro" id="IPR000182">
    <property type="entry name" value="GNAT_dom"/>
</dbReference>
<dbReference type="PANTHER" id="PTHR10925:SF5">
    <property type="entry name" value="RNA CYTIDINE ACETYLTRANSFERASE"/>
    <property type="match status" value="1"/>
</dbReference>
<dbReference type="Pfam" id="PF13725">
    <property type="entry name" value="tRNA_bind_2"/>
    <property type="match status" value="1"/>
</dbReference>
<dbReference type="GO" id="GO:1904812">
    <property type="term" value="P:rRNA acetylation involved in maturation of SSU-rRNA"/>
    <property type="evidence" value="ECO:0007669"/>
    <property type="project" value="TreeGrafter"/>
</dbReference>
<name>A0AA35WZA2_GEOBA</name>
<dbReference type="Gene3D" id="3.40.630.30">
    <property type="match status" value="1"/>
</dbReference>
<proteinExistence type="predicted"/>
<comment type="caution">
    <text evidence="3">The sequence shown here is derived from an EMBL/GenBank/DDBJ whole genome shotgun (WGS) entry which is preliminary data.</text>
</comment>
<accession>A0AA35WZA2</accession>